<feature type="domain" description="UspA" evidence="2">
    <location>
        <begin position="25"/>
        <end position="169"/>
    </location>
</feature>
<dbReference type="PANTHER" id="PTHR46268:SF15">
    <property type="entry name" value="UNIVERSAL STRESS PROTEIN HP_0031"/>
    <property type="match status" value="1"/>
</dbReference>
<dbReference type="PANTHER" id="PTHR46268">
    <property type="entry name" value="STRESS RESPONSE PROTEIN NHAX"/>
    <property type="match status" value="1"/>
</dbReference>
<evidence type="ECO:0000259" key="2">
    <source>
        <dbReference type="Pfam" id="PF00582"/>
    </source>
</evidence>
<comment type="caution">
    <text evidence="3">The sequence shown here is derived from an EMBL/GenBank/DDBJ whole genome shotgun (WGS) entry which is preliminary data.</text>
</comment>
<reference evidence="3 4" key="1">
    <citation type="submission" date="2021-08" db="EMBL/GenBank/DDBJ databases">
        <authorList>
            <person name="Peeters C."/>
        </authorList>
    </citation>
    <scope>NUCLEOTIDE SEQUENCE [LARGE SCALE GENOMIC DNA]</scope>
    <source>
        <strain evidence="3 4">LMG 23994</strain>
    </source>
</reference>
<keyword evidence="4" id="KW-1185">Reference proteome</keyword>
<proteinExistence type="inferred from homology"/>
<dbReference type="Pfam" id="PF00582">
    <property type="entry name" value="Usp"/>
    <property type="match status" value="1"/>
</dbReference>
<sequence length="192" mass="20136">MQRGTVWGLSRHVGGSQRMMGAALFNRMLVAFDGSPTSSAALAVAIGLADVLKATIRVVSVVERLPEVIGLGGGLERAPENAQMLHSESEKALSRARDFLKFSGVHGDTLAIDAGEHSVATVLNLAAREWQADVIISGTHGRRGARRLVLGSVADALVKQSTLPVILVPHYASKNGRAEIASAAETKQSGGH</sequence>
<evidence type="ECO:0000313" key="3">
    <source>
        <dbReference type="EMBL" id="CAG9187588.1"/>
    </source>
</evidence>
<name>A0ABM8Y4I9_9BURK</name>
<evidence type="ECO:0000313" key="4">
    <source>
        <dbReference type="Proteomes" id="UP000701702"/>
    </source>
</evidence>
<evidence type="ECO:0000256" key="1">
    <source>
        <dbReference type="ARBA" id="ARBA00008791"/>
    </source>
</evidence>
<accession>A0ABM8Y4I9</accession>
<comment type="similarity">
    <text evidence="1">Belongs to the universal stress protein A family.</text>
</comment>
<dbReference type="SUPFAM" id="SSF52402">
    <property type="entry name" value="Adenine nucleotide alpha hydrolases-like"/>
    <property type="match status" value="1"/>
</dbReference>
<gene>
    <name evidence="3" type="ORF">LMG23994_07033</name>
</gene>
<organism evidence="3 4">
    <name type="scientific">Cupriavidus pinatubonensis</name>
    <dbReference type="NCBI Taxonomy" id="248026"/>
    <lineage>
        <taxon>Bacteria</taxon>
        <taxon>Pseudomonadati</taxon>
        <taxon>Pseudomonadota</taxon>
        <taxon>Betaproteobacteria</taxon>
        <taxon>Burkholderiales</taxon>
        <taxon>Burkholderiaceae</taxon>
        <taxon>Cupriavidus</taxon>
    </lineage>
</organism>
<dbReference type="InterPro" id="IPR006016">
    <property type="entry name" value="UspA"/>
</dbReference>
<dbReference type="PRINTS" id="PR01438">
    <property type="entry name" value="UNVRSLSTRESS"/>
</dbReference>
<dbReference type="InterPro" id="IPR014729">
    <property type="entry name" value="Rossmann-like_a/b/a_fold"/>
</dbReference>
<dbReference type="RefSeq" id="WP_376992462.1">
    <property type="nucleotide sequence ID" value="NZ_CAJZAF010000082.1"/>
</dbReference>
<dbReference type="CDD" id="cd00293">
    <property type="entry name" value="USP-like"/>
    <property type="match status" value="1"/>
</dbReference>
<protein>
    <recommendedName>
        <fullName evidence="2">UspA domain-containing protein</fullName>
    </recommendedName>
</protein>
<dbReference type="EMBL" id="CAJZAF010000082">
    <property type="protein sequence ID" value="CAG9187588.1"/>
    <property type="molecule type" value="Genomic_DNA"/>
</dbReference>
<dbReference type="Proteomes" id="UP000701702">
    <property type="component" value="Unassembled WGS sequence"/>
</dbReference>
<dbReference type="InterPro" id="IPR006015">
    <property type="entry name" value="Universal_stress_UspA"/>
</dbReference>
<dbReference type="Gene3D" id="3.40.50.620">
    <property type="entry name" value="HUPs"/>
    <property type="match status" value="1"/>
</dbReference>